<protein>
    <submittedName>
        <fullName evidence="2">Uncharacterized protein</fullName>
    </submittedName>
</protein>
<dbReference type="AlphaFoldDB" id="A0A7I7K1X1"/>
<keyword evidence="3" id="KW-1185">Reference proteome</keyword>
<accession>A0A7I7K1X1</accession>
<evidence type="ECO:0000256" key="1">
    <source>
        <dbReference type="SAM" id="MobiDB-lite"/>
    </source>
</evidence>
<dbReference type="KEGG" id="mdu:MDUV_29760"/>
<dbReference type="EMBL" id="AP022563">
    <property type="protein sequence ID" value="BBX18116.1"/>
    <property type="molecule type" value="Genomic_DNA"/>
</dbReference>
<dbReference type="RefSeq" id="WP_244962234.1">
    <property type="nucleotide sequence ID" value="NZ_AP022563.1"/>
</dbReference>
<feature type="region of interest" description="Disordered" evidence="1">
    <location>
        <begin position="248"/>
        <end position="276"/>
    </location>
</feature>
<organism evidence="2 3">
    <name type="scientific">Mycolicibacterium duvalii</name>
    <dbReference type="NCBI Taxonomy" id="39688"/>
    <lineage>
        <taxon>Bacteria</taxon>
        <taxon>Bacillati</taxon>
        <taxon>Actinomycetota</taxon>
        <taxon>Actinomycetes</taxon>
        <taxon>Mycobacteriales</taxon>
        <taxon>Mycobacteriaceae</taxon>
        <taxon>Mycolicibacterium</taxon>
    </lineage>
</organism>
<sequence>MKLLRQDMAVVADLTAPTARGYLVLAAETGAWAGPLPVPSGRRRRLTRQLGALCEQLRRNEDVTEVTAFRAALRPPGEGTALLHRAGVRPARYDVVVLVETRNVDAVEAVRTSRPYRDLADTMSRHARHLYRLAAANAARIADVDHTYDRWFLFNYFHGDDTEGVYRIWEYTAGWFQHRTDLPDSTLLRPLDGEPADYRLVNHASWPAVRTFLPSLLFRPSFRSFVLANFRANGIAAQPIIYRRVWSSASSPSAPPRGRSAARRTASAGSAPPARR</sequence>
<evidence type="ECO:0000313" key="2">
    <source>
        <dbReference type="EMBL" id="BBX18116.1"/>
    </source>
</evidence>
<gene>
    <name evidence="2" type="ORF">MDUV_29760</name>
</gene>
<reference evidence="2 3" key="1">
    <citation type="journal article" date="2019" name="Emerg. Microbes Infect.">
        <title>Comprehensive subspecies identification of 175 nontuberculous mycobacteria species based on 7547 genomic profiles.</title>
        <authorList>
            <person name="Matsumoto Y."/>
            <person name="Kinjo T."/>
            <person name="Motooka D."/>
            <person name="Nabeya D."/>
            <person name="Jung N."/>
            <person name="Uechi K."/>
            <person name="Horii T."/>
            <person name="Iida T."/>
            <person name="Fujita J."/>
            <person name="Nakamura S."/>
        </authorList>
    </citation>
    <scope>NUCLEOTIDE SEQUENCE [LARGE SCALE GENOMIC DNA]</scope>
    <source>
        <strain evidence="2 3">JCM 6396</strain>
    </source>
</reference>
<evidence type="ECO:0000313" key="3">
    <source>
        <dbReference type="Proteomes" id="UP000467006"/>
    </source>
</evidence>
<proteinExistence type="predicted"/>
<dbReference type="Proteomes" id="UP000467006">
    <property type="component" value="Chromosome"/>
</dbReference>
<name>A0A7I7K1X1_9MYCO</name>